<feature type="compositionally biased region" description="Basic and acidic residues" evidence="1">
    <location>
        <begin position="81"/>
        <end position="96"/>
    </location>
</feature>
<organism evidence="3 5">
    <name type="scientific">Adineta ricciae</name>
    <name type="common">Rotifer</name>
    <dbReference type="NCBI Taxonomy" id="249248"/>
    <lineage>
        <taxon>Eukaryota</taxon>
        <taxon>Metazoa</taxon>
        <taxon>Spiralia</taxon>
        <taxon>Gnathifera</taxon>
        <taxon>Rotifera</taxon>
        <taxon>Eurotatoria</taxon>
        <taxon>Bdelloidea</taxon>
        <taxon>Adinetida</taxon>
        <taxon>Adinetidae</taxon>
        <taxon>Adineta</taxon>
    </lineage>
</organism>
<feature type="compositionally biased region" description="Polar residues" evidence="1">
    <location>
        <begin position="924"/>
        <end position="939"/>
    </location>
</feature>
<feature type="compositionally biased region" description="Basic and acidic residues" evidence="1">
    <location>
        <begin position="264"/>
        <end position="281"/>
    </location>
</feature>
<feature type="region of interest" description="Disordered" evidence="1">
    <location>
        <begin position="218"/>
        <end position="237"/>
    </location>
</feature>
<feature type="compositionally biased region" description="Basic and acidic residues" evidence="1">
    <location>
        <begin position="431"/>
        <end position="441"/>
    </location>
</feature>
<feature type="compositionally biased region" description="Polar residues" evidence="1">
    <location>
        <begin position="298"/>
        <end position="342"/>
    </location>
</feature>
<dbReference type="EMBL" id="CAJNOR010000787">
    <property type="protein sequence ID" value="CAF1007270.1"/>
    <property type="molecule type" value="Genomic_DNA"/>
</dbReference>
<feature type="compositionally biased region" description="Polar residues" evidence="1">
    <location>
        <begin position="729"/>
        <end position="745"/>
    </location>
</feature>
<feature type="compositionally biased region" description="Polar residues" evidence="1">
    <location>
        <begin position="450"/>
        <end position="475"/>
    </location>
</feature>
<feature type="compositionally biased region" description="Basic and acidic residues" evidence="1">
    <location>
        <begin position="911"/>
        <end position="922"/>
    </location>
</feature>
<feature type="compositionally biased region" description="Basic residues" evidence="1">
    <location>
        <begin position="887"/>
        <end position="896"/>
    </location>
</feature>
<feature type="region of interest" description="Disordered" evidence="1">
    <location>
        <begin position="155"/>
        <end position="179"/>
    </location>
</feature>
<name>A0A814RVX8_ADIRI</name>
<feature type="compositionally biased region" description="Polar residues" evidence="1">
    <location>
        <begin position="220"/>
        <end position="229"/>
    </location>
</feature>
<dbReference type="AlphaFoldDB" id="A0A814RVX8"/>
<feature type="compositionally biased region" description="Polar residues" evidence="1">
    <location>
        <begin position="591"/>
        <end position="608"/>
    </location>
</feature>
<feature type="region of interest" description="Disordered" evidence="1">
    <location>
        <begin position="298"/>
        <end position="352"/>
    </location>
</feature>
<feature type="region of interest" description="Disordered" evidence="1">
    <location>
        <begin position="374"/>
        <end position="475"/>
    </location>
</feature>
<feature type="compositionally biased region" description="Polar residues" evidence="1">
    <location>
        <begin position="688"/>
        <end position="697"/>
    </location>
</feature>
<sequence length="1057" mass="119304">MSAVDDTTQLSQAITHGALSFFLNNPLAPQRGERSRMDTYVSDLSTHIIKDASKTVSAQNDHQTPLEGTLTVSEKFDHSLTNHEFTHDGVRSRSGDEISNESDSLPKNPTNDIVRSLSESAIVNHQIIHEQSLPIRQDENSSDSEEVYGIETAPMNVSGHANDNQSEEENPINNSLHDDDHEKFEIKTGSVDDNSSSSAVIKQDNLDEIIRFRAIHTLPEETSTSTHSPDQTDHNLESPQRNISLINHSRSSVLDDSQLNEENCQEKSLNEHHSTELDDNHLKNPLLKQCYSLESSKENISSINHQQSTRPNSSHSSRLLTPNNELTHSPSTEQLQIPSNEFINERVNSPPPTTVREIRSIMLFNPLLKYSFTGTEQDQTRSPSEMSRKSSMASVVGNERVIEDDIALSNNRRESDDNRKPLETIDSQSVSEHDDKSKESTEPTSHSRRGSNSELHNDVLDNTQRKQPSREGSTIVEQEIFNKQESLILESKVSDKQTNDQRKNSTDFKQQITPTEKQKSPIRRISDTQTSSIKHQDSTSLSNGNTRTASSKHKQESTPTTGNSTKYRRLSPPPQRRLEDRSKRHSRLYTDETTVTPMVTNPSKSGLQNRKRTSATGSDFDRQMPSKLPSVISSPQREKLNRSETSNTKLAPLLSDGSRSNKYTSSSPSEDESSTRGWMKHASIPSIHFSNGKQSVRSQEKGKQGHPPRRSASLNSSTHIPLIDDKSLDSTSARNTDPDGQNTKPRTNEAHKKQNSTFSSKQPRQQSSSDELEPKRQKPLKATKPISEHLHSTRRRTSNRESLSNTYDRCTATELSGSHQDKDPVNVNITLVVKKLSDGENSYTTTAEAFVNQEHPPTPNKKHSKQRSKSVGHHDHDVQQTTIEKPTKHRPPKHVSRTCQTYECVFRRMERERQTESRRLSASEKLNQQRKSQLRSRTMSPKKYLSPYLTADPFRIEEILRKQYYQSRKNLSKSSPLVRNASPRGGKLMIIRPTLPFHYADAVDVQRICLQYAIDLVPQNPKSNHRSISTTTTNVSNKTPSNYKGQRANQNMASKKT</sequence>
<dbReference type="OrthoDB" id="10040784at2759"/>
<feature type="region of interest" description="Disordered" evidence="1">
    <location>
        <begin position="253"/>
        <end position="281"/>
    </location>
</feature>
<dbReference type="Proteomes" id="UP000663828">
    <property type="component" value="Unassembled WGS sequence"/>
</dbReference>
<feature type="region of interest" description="Disordered" evidence="1">
    <location>
        <begin position="81"/>
        <end position="109"/>
    </location>
</feature>
<gene>
    <name evidence="3" type="ORF">EDS130_LOCUS21933</name>
    <name evidence="2" type="ORF">XAT740_LOCUS13531</name>
</gene>
<feature type="compositionally biased region" description="Basic and acidic residues" evidence="1">
    <location>
        <begin position="411"/>
        <end position="423"/>
    </location>
</feature>
<evidence type="ECO:0000313" key="3">
    <source>
        <dbReference type="EMBL" id="CAF1138140.1"/>
    </source>
</evidence>
<dbReference type="EMBL" id="CAJNOJ010000113">
    <property type="protein sequence ID" value="CAF1138140.1"/>
    <property type="molecule type" value="Genomic_DNA"/>
</dbReference>
<feature type="region of interest" description="Disordered" evidence="1">
    <location>
        <begin position="1020"/>
        <end position="1057"/>
    </location>
</feature>
<feature type="compositionally biased region" description="Basic residues" evidence="1">
    <location>
        <begin position="860"/>
        <end position="871"/>
    </location>
</feature>
<feature type="compositionally biased region" description="Polar residues" evidence="1">
    <location>
        <begin position="253"/>
        <end position="262"/>
    </location>
</feature>
<feature type="compositionally biased region" description="Polar residues" evidence="1">
    <location>
        <begin position="755"/>
        <end position="769"/>
    </location>
</feature>
<feature type="region of interest" description="Disordered" evidence="1">
    <location>
        <begin position="911"/>
        <end position="941"/>
    </location>
</feature>
<evidence type="ECO:0000256" key="1">
    <source>
        <dbReference type="SAM" id="MobiDB-lite"/>
    </source>
</evidence>
<accession>A0A814RVX8</accession>
<evidence type="ECO:0000313" key="2">
    <source>
        <dbReference type="EMBL" id="CAF1007270.1"/>
    </source>
</evidence>
<dbReference type="Proteomes" id="UP000663852">
    <property type="component" value="Unassembled WGS sequence"/>
</dbReference>
<proteinExistence type="predicted"/>
<feature type="compositionally biased region" description="Polar residues" evidence="1">
    <location>
        <begin position="527"/>
        <end position="549"/>
    </location>
</feature>
<evidence type="ECO:0000313" key="5">
    <source>
        <dbReference type="Proteomes" id="UP000663852"/>
    </source>
</evidence>
<protein>
    <submittedName>
        <fullName evidence="3">Uncharacterized protein</fullName>
    </submittedName>
</protein>
<feature type="region of interest" description="Disordered" evidence="1">
    <location>
        <begin position="849"/>
        <end position="896"/>
    </location>
</feature>
<evidence type="ECO:0000313" key="4">
    <source>
        <dbReference type="Proteomes" id="UP000663828"/>
    </source>
</evidence>
<feature type="region of interest" description="Disordered" evidence="1">
    <location>
        <begin position="490"/>
        <end position="805"/>
    </location>
</feature>
<keyword evidence="4" id="KW-1185">Reference proteome</keyword>
<reference evidence="3" key="1">
    <citation type="submission" date="2021-02" db="EMBL/GenBank/DDBJ databases">
        <authorList>
            <person name="Nowell W R."/>
        </authorList>
    </citation>
    <scope>NUCLEOTIDE SEQUENCE</scope>
</reference>
<comment type="caution">
    <text evidence="3">The sequence shown here is derived from an EMBL/GenBank/DDBJ whole genome shotgun (WGS) entry which is preliminary data.</text>
</comment>
<feature type="compositionally biased region" description="Polar residues" evidence="1">
    <location>
        <begin position="374"/>
        <end position="393"/>
    </location>
</feature>
<feature type="compositionally biased region" description="Basic and acidic residues" evidence="1">
    <location>
        <begin position="492"/>
        <end position="506"/>
    </location>
</feature>